<dbReference type="PROSITE" id="PS51354">
    <property type="entry name" value="GLUTAREDOXIN_2"/>
    <property type="match status" value="1"/>
</dbReference>
<dbReference type="GO" id="GO:0005759">
    <property type="term" value="C:mitochondrial matrix"/>
    <property type="evidence" value="ECO:0007669"/>
    <property type="project" value="TreeGrafter"/>
</dbReference>
<organism evidence="4 5">
    <name type="scientific">Prototheca wickerhamii</name>
    <dbReference type="NCBI Taxonomy" id="3111"/>
    <lineage>
        <taxon>Eukaryota</taxon>
        <taxon>Viridiplantae</taxon>
        <taxon>Chlorophyta</taxon>
        <taxon>core chlorophytes</taxon>
        <taxon>Trebouxiophyceae</taxon>
        <taxon>Chlorellales</taxon>
        <taxon>Chlorellaceae</taxon>
        <taxon>Prototheca</taxon>
    </lineage>
</organism>
<dbReference type="Proteomes" id="UP001255856">
    <property type="component" value="Unassembled WGS sequence"/>
</dbReference>
<sequence length="143" mass="15716">MSSLRLFAQRSIQLRQGARSIPALGAQFGRPGPVALYSTEDDSHDDFKPQVRGEAAKTVAEQIKEDVTSHPVFIYMKGNPDRPMCGFSNMACRILDAHDVPYGSRDIFIGGEFVGGSDILYQMHQEGELETQLKTALEAANKA</sequence>
<accession>A0AAD9MH10</accession>
<evidence type="ECO:0000313" key="5">
    <source>
        <dbReference type="Proteomes" id="UP001255856"/>
    </source>
</evidence>
<gene>
    <name evidence="4" type="ORF">QBZ16_004652</name>
</gene>
<dbReference type="PANTHER" id="PTHR10293">
    <property type="entry name" value="GLUTAREDOXIN FAMILY MEMBER"/>
    <property type="match status" value="1"/>
</dbReference>
<dbReference type="EMBL" id="JASFZW010000006">
    <property type="protein sequence ID" value="KAK2077804.1"/>
    <property type="molecule type" value="Genomic_DNA"/>
</dbReference>
<dbReference type="InterPro" id="IPR002109">
    <property type="entry name" value="Glutaredoxin"/>
</dbReference>
<dbReference type="InterPro" id="IPR036249">
    <property type="entry name" value="Thioredoxin-like_sf"/>
</dbReference>
<evidence type="ECO:0000256" key="1">
    <source>
        <dbReference type="ARBA" id="ARBA00008983"/>
    </source>
</evidence>
<feature type="domain" description="Glutaredoxin" evidence="3">
    <location>
        <begin position="72"/>
        <end position="107"/>
    </location>
</feature>
<proteinExistence type="inferred from homology"/>
<dbReference type="InterPro" id="IPR004480">
    <property type="entry name" value="Monothiol_GRX-rel"/>
</dbReference>
<dbReference type="SUPFAM" id="SSF52833">
    <property type="entry name" value="Thioredoxin-like"/>
    <property type="match status" value="1"/>
</dbReference>
<comment type="caution">
    <text evidence="4">The sequence shown here is derived from an EMBL/GenBank/DDBJ whole genome shotgun (WGS) entry which is preliminary data.</text>
</comment>
<dbReference type="AlphaFoldDB" id="A0AAD9MH10"/>
<evidence type="ECO:0000259" key="3">
    <source>
        <dbReference type="Pfam" id="PF00462"/>
    </source>
</evidence>
<evidence type="ECO:0000256" key="2">
    <source>
        <dbReference type="ARBA" id="ARBA00023284"/>
    </source>
</evidence>
<dbReference type="Gene3D" id="3.40.30.10">
    <property type="entry name" value="Glutaredoxin"/>
    <property type="match status" value="2"/>
</dbReference>
<dbReference type="Pfam" id="PF00462">
    <property type="entry name" value="Glutaredoxin"/>
    <property type="match status" value="1"/>
</dbReference>
<keyword evidence="2" id="KW-0676">Redox-active center</keyword>
<keyword evidence="5" id="KW-1185">Reference proteome</keyword>
<protein>
    <recommendedName>
        <fullName evidence="3">Glutaredoxin domain-containing protein</fullName>
    </recommendedName>
</protein>
<comment type="similarity">
    <text evidence="1">Belongs to the glutaredoxin family. CGFS subfamily.</text>
</comment>
<dbReference type="PANTHER" id="PTHR10293:SF16">
    <property type="entry name" value="GLUTAREDOXIN-RELATED PROTEIN 5, MITOCHONDRIAL"/>
    <property type="match status" value="1"/>
</dbReference>
<evidence type="ECO:0000313" key="4">
    <source>
        <dbReference type="EMBL" id="KAK2077804.1"/>
    </source>
</evidence>
<name>A0AAD9MH10_PROWI</name>
<reference evidence="4" key="1">
    <citation type="submission" date="2021-01" db="EMBL/GenBank/DDBJ databases">
        <authorList>
            <person name="Eckstrom K.M.E."/>
        </authorList>
    </citation>
    <scope>NUCLEOTIDE SEQUENCE</scope>
    <source>
        <strain evidence="4">UVCC 0001</strain>
    </source>
</reference>